<comment type="similarity">
    <text evidence="2 10">Belongs to the TonB family.</text>
</comment>
<comment type="subcellular location">
    <subcellularLocation>
        <location evidence="1 10">Cell inner membrane</location>
        <topology evidence="1 10">Single-pass membrane protein</topology>
        <orientation evidence="1 10">Periplasmic side</orientation>
    </subcellularLocation>
</comment>
<dbReference type="InterPro" id="IPR037682">
    <property type="entry name" value="TonB_C"/>
</dbReference>
<dbReference type="GO" id="GO:0005886">
    <property type="term" value="C:plasma membrane"/>
    <property type="evidence" value="ECO:0007669"/>
    <property type="project" value="UniProtKB-SubCell"/>
</dbReference>
<comment type="function">
    <text evidence="10">Interacts with outer membrane receptor proteins that carry out high-affinity binding and energy dependent uptake into the periplasmic space of specific substrates. It could act to transduce energy from the cytoplasmic membrane to specific energy-requiring processes in the outer membrane, resulting in the release into the periplasm of ligands bound by these outer membrane proteins.</text>
</comment>
<dbReference type="Pfam" id="PF03544">
    <property type="entry name" value="TonB_C"/>
    <property type="match status" value="1"/>
</dbReference>
<evidence type="ECO:0000256" key="3">
    <source>
        <dbReference type="ARBA" id="ARBA00022448"/>
    </source>
</evidence>
<evidence type="ECO:0000256" key="4">
    <source>
        <dbReference type="ARBA" id="ARBA00022475"/>
    </source>
</evidence>
<dbReference type="GO" id="GO:0015891">
    <property type="term" value="P:siderophore transport"/>
    <property type="evidence" value="ECO:0007669"/>
    <property type="project" value="InterPro"/>
</dbReference>
<evidence type="ECO:0000256" key="8">
    <source>
        <dbReference type="ARBA" id="ARBA00022989"/>
    </source>
</evidence>
<keyword evidence="7 10" id="KW-0653">Protein transport</keyword>
<dbReference type="GO" id="GO:0031992">
    <property type="term" value="F:energy transducer activity"/>
    <property type="evidence" value="ECO:0007669"/>
    <property type="project" value="InterPro"/>
</dbReference>
<sequence length="216" mass="23796">MMNKLSAMPVSVNYTSGDSLLVRFFSIVPAALVVTLCLLYAMHSLVHKDYLLQPAKPTPPIPDVAMKQPEIIETILDELPQRPVEHLPPPIIEIQEPVIAQLNPGILPGERMTFVKPIMGETFSIAGQMVPIIRIAPQYPQAAIARGVEGYVDVMFDVTALGTTENIRILAAVPSSIFNRSVIKAVSGWKYKPNVVEGVAVKTPDVKDRVRFNMEQ</sequence>
<dbReference type="NCBIfam" id="TIGR01352">
    <property type="entry name" value="tonB_Cterm"/>
    <property type="match status" value="1"/>
</dbReference>
<evidence type="ECO:0000256" key="2">
    <source>
        <dbReference type="ARBA" id="ARBA00006555"/>
    </source>
</evidence>
<dbReference type="PANTHER" id="PTHR33446">
    <property type="entry name" value="PROTEIN TONB-RELATED"/>
    <property type="match status" value="1"/>
</dbReference>
<keyword evidence="13" id="KW-1185">Reference proteome</keyword>
<reference evidence="13" key="1">
    <citation type="submission" date="2017-05" db="EMBL/GenBank/DDBJ databases">
        <authorList>
            <person name="Barney B.M."/>
        </authorList>
    </citation>
    <scope>NUCLEOTIDE SEQUENCE [LARGE SCALE GENOMIC DNA]</scope>
    <source>
        <strain evidence="13">PSBB022</strain>
    </source>
</reference>
<keyword evidence="5 10" id="KW-0997">Cell inner membrane</keyword>
<dbReference type="AlphaFoldDB" id="A0A266Q347"/>
<organism evidence="12 13">
    <name type="scientific">Cellvibrio mixtus</name>
    <dbReference type="NCBI Taxonomy" id="39650"/>
    <lineage>
        <taxon>Bacteria</taxon>
        <taxon>Pseudomonadati</taxon>
        <taxon>Pseudomonadota</taxon>
        <taxon>Gammaproteobacteria</taxon>
        <taxon>Cellvibrionales</taxon>
        <taxon>Cellvibrionaceae</taxon>
        <taxon>Cellvibrio</taxon>
    </lineage>
</organism>
<accession>A0A266Q347</accession>
<evidence type="ECO:0000256" key="10">
    <source>
        <dbReference type="RuleBase" id="RU362123"/>
    </source>
</evidence>
<evidence type="ECO:0000259" key="11">
    <source>
        <dbReference type="PROSITE" id="PS52015"/>
    </source>
</evidence>
<evidence type="ECO:0000256" key="6">
    <source>
        <dbReference type="ARBA" id="ARBA00022692"/>
    </source>
</evidence>
<dbReference type="Gene3D" id="3.30.2420.10">
    <property type="entry name" value="TonB"/>
    <property type="match status" value="1"/>
</dbReference>
<dbReference type="GO" id="GO:0030288">
    <property type="term" value="C:outer membrane-bounded periplasmic space"/>
    <property type="evidence" value="ECO:0007669"/>
    <property type="project" value="InterPro"/>
</dbReference>
<feature type="transmembrane region" description="Helical" evidence="10">
    <location>
        <begin position="20"/>
        <end position="41"/>
    </location>
</feature>
<keyword evidence="3 10" id="KW-0813">Transport</keyword>
<dbReference type="GO" id="GO:0015031">
    <property type="term" value="P:protein transport"/>
    <property type="evidence" value="ECO:0007669"/>
    <property type="project" value="UniProtKB-UniRule"/>
</dbReference>
<evidence type="ECO:0000256" key="7">
    <source>
        <dbReference type="ARBA" id="ARBA00022927"/>
    </source>
</evidence>
<evidence type="ECO:0000256" key="5">
    <source>
        <dbReference type="ARBA" id="ARBA00022519"/>
    </source>
</evidence>
<keyword evidence="4 10" id="KW-1003">Cell membrane</keyword>
<protein>
    <recommendedName>
        <fullName evidence="10">Protein TonB</fullName>
    </recommendedName>
</protein>
<dbReference type="InterPro" id="IPR003538">
    <property type="entry name" value="TonB"/>
</dbReference>
<comment type="caution">
    <text evidence="12">The sequence shown here is derived from an EMBL/GenBank/DDBJ whole genome shotgun (WGS) entry which is preliminary data.</text>
</comment>
<dbReference type="PANTHER" id="PTHR33446:SF14">
    <property type="entry name" value="PROTEIN TONB"/>
    <property type="match status" value="1"/>
</dbReference>
<dbReference type="InterPro" id="IPR051045">
    <property type="entry name" value="TonB-dependent_transducer"/>
</dbReference>
<keyword evidence="6 10" id="KW-0812">Transmembrane</keyword>
<dbReference type="PRINTS" id="PR01374">
    <property type="entry name" value="TONBPROTEIN"/>
</dbReference>
<proteinExistence type="inferred from homology"/>
<evidence type="ECO:0000256" key="9">
    <source>
        <dbReference type="ARBA" id="ARBA00023136"/>
    </source>
</evidence>
<dbReference type="EMBL" id="NHNI01000002">
    <property type="protein sequence ID" value="OZY84297.1"/>
    <property type="molecule type" value="Genomic_DNA"/>
</dbReference>
<evidence type="ECO:0000256" key="1">
    <source>
        <dbReference type="ARBA" id="ARBA00004383"/>
    </source>
</evidence>
<keyword evidence="10" id="KW-0735">Signal-anchor</keyword>
<gene>
    <name evidence="12" type="ORF">CBP51_13865</name>
</gene>
<dbReference type="PROSITE" id="PS52015">
    <property type="entry name" value="TONB_CTD"/>
    <property type="match status" value="1"/>
</dbReference>
<dbReference type="Proteomes" id="UP000216101">
    <property type="component" value="Unassembled WGS sequence"/>
</dbReference>
<keyword evidence="9 10" id="KW-0472">Membrane</keyword>
<dbReference type="InterPro" id="IPR006260">
    <property type="entry name" value="TonB/TolA_C"/>
</dbReference>
<evidence type="ECO:0000313" key="12">
    <source>
        <dbReference type="EMBL" id="OZY84297.1"/>
    </source>
</evidence>
<name>A0A266Q347_9GAMM</name>
<keyword evidence="8 10" id="KW-1133">Transmembrane helix</keyword>
<evidence type="ECO:0000313" key="13">
    <source>
        <dbReference type="Proteomes" id="UP000216101"/>
    </source>
</evidence>
<dbReference type="SUPFAM" id="SSF74653">
    <property type="entry name" value="TolA/TonB C-terminal domain"/>
    <property type="match status" value="1"/>
</dbReference>
<dbReference type="GO" id="GO:0055085">
    <property type="term" value="P:transmembrane transport"/>
    <property type="evidence" value="ECO:0007669"/>
    <property type="project" value="InterPro"/>
</dbReference>
<feature type="domain" description="TonB C-terminal" evidence="11">
    <location>
        <begin position="124"/>
        <end position="216"/>
    </location>
</feature>